<feature type="region of interest" description="Disordered" evidence="1">
    <location>
        <begin position="1"/>
        <end position="30"/>
    </location>
</feature>
<reference evidence="2 3" key="2">
    <citation type="submission" date="2018-11" db="EMBL/GenBank/DDBJ databases">
        <authorList>
            <consortium name="Pathogen Informatics"/>
        </authorList>
    </citation>
    <scope>NUCLEOTIDE SEQUENCE [LARGE SCALE GENOMIC DNA]</scope>
</reference>
<proteinExistence type="predicted"/>
<accession>A0A183DGP4</accession>
<evidence type="ECO:0000313" key="4">
    <source>
        <dbReference type="WBParaSite" id="GPUH_0000789401-mRNA-1"/>
    </source>
</evidence>
<gene>
    <name evidence="2" type="ORF">GPUH_LOCUS7883</name>
</gene>
<name>A0A183DGP4_9BILA</name>
<evidence type="ECO:0000256" key="1">
    <source>
        <dbReference type="SAM" id="MobiDB-lite"/>
    </source>
</evidence>
<dbReference type="EMBL" id="UYRT01021490">
    <property type="protein sequence ID" value="VDK59988.1"/>
    <property type="molecule type" value="Genomic_DNA"/>
</dbReference>
<dbReference type="AlphaFoldDB" id="A0A183DGP4"/>
<organism evidence="4">
    <name type="scientific">Gongylonema pulchrum</name>
    <dbReference type="NCBI Taxonomy" id="637853"/>
    <lineage>
        <taxon>Eukaryota</taxon>
        <taxon>Metazoa</taxon>
        <taxon>Ecdysozoa</taxon>
        <taxon>Nematoda</taxon>
        <taxon>Chromadorea</taxon>
        <taxon>Rhabditida</taxon>
        <taxon>Spirurina</taxon>
        <taxon>Spiruromorpha</taxon>
        <taxon>Spiruroidea</taxon>
        <taxon>Gongylonematidae</taxon>
        <taxon>Gongylonema</taxon>
    </lineage>
</organism>
<protein>
    <submittedName>
        <fullName evidence="2 4">Uncharacterized protein</fullName>
    </submittedName>
</protein>
<dbReference type="Proteomes" id="UP000271098">
    <property type="component" value="Unassembled WGS sequence"/>
</dbReference>
<sequence length="53" mass="5712">MVKIDLSEETDLDPDLNLEHEPSEQPMLVRPSTTAAAAALTTSTIKTTTEVIS</sequence>
<reference evidence="4" key="1">
    <citation type="submission" date="2016-06" db="UniProtKB">
        <authorList>
            <consortium name="WormBaseParasite"/>
        </authorList>
    </citation>
    <scope>IDENTIFICATION</scope>
</reference>
<keyword evidence="3" id="KW-1185">Reference proteome</keyword>
<evidence type="ECO:0000313" key="3">
    <source>
        <dbReference type="Proteomes" id="UP000271098"/>
    </source>
</evidence>
<dbReference type="WBParaSite" id="GPUH_0000789401-mRNA-1">
    <property type="protein sequence ID" value="GPUH_0000789401-mRNA-1"/>
    <property type="gene ID" value="GPUH_0000789401"/>
</dbReference>
<evidence type="ECO:0000313" key="2">
    <source>
        <dbReference type="EMBL" id="VDK59988.1"/>
    </source>
</evidence>
<feature type="compositionally biased region" description="Acidic residues" evidence="1">
    <location>
        <begin position="7"/>
        <end position="16"/>
    </location>
</feature>